<evidence type="ECO:0000256" key="5">
    <source>
        <dbReference type="ARBA" id="ARBA00022824"/>
    </source>
</evidence>
<keyword evidence="5 12" id="KW-0256">Endoplasmic reticulum</keyword>
<evidence type="ECO:0000256" key="11">
    <source>
        <dbReference type="ARBA" id="ARBA00038888"/>
    </source>
</evidence>
<dbReference type="InterPro" id="IPR038518">
    <property type="entry name" value="Glyco_hydro_63N_sf"/>
</dbReference>
<dbReference type="PANTHER" id="PTHR10412">
    <property type="entry name" value="MANNOSYL-OLIGOSACCHARIDE GLUCOSIDASE"/>
    <property type="match status" value="1"/>
</dbReference>
<keyword evidence="3" id="KW-0812">Transmembrane</keyword>
<evidence type="ECO:0000313" key="18">
    <source>
        <dbReference type="Proteomes" id="UP001456524"/>
    </source>
</evidence>
<dbReference type="GO" id="GO:0016787">
    <property type="term" value="F:hydrolase activity"/>
    <property type="evidence" value="ECO:0007669"/>
    <property type="project" value="UniProtKB-KW"/>
</dbReference>
<comment type="subcellular location">
    <subcellularLocation>
        <location evidence="1 12">Endoplasmic reticulum membrane</location>
        <topology evidence="1 12">Single-pass type II membrane protein</topology>
    </subcellularLocation>
</comment>
<evidence type="ECO:0000256" key="12">
    <source>
        <dbReference type="RuleBase" id="RU368089"/>
    </source>
</evidence>
<evidence type="ECO:0000256" key="9">
    <source>
        <dbReference type="ARBA" id="ARBA00023180"/>
    </source>
</evidence>
<gene>
    <name evidence="17" type="ORF">IWX90DRAFT_437391</name>
</gene>
<dbReference type="SUPFAM" id="SSF48208">
    <property type="entry name" value="Six-hairpin glycosidases"/>
    <property type="match status" value="1"/>
</dbReference>
<dbReference type="PANTHER" id="PTHR10412:SF11">
    <property type="entry name" value="MANNOSYL-OLIGOSACCHARIDE GLUCOSIDASE"/>
    <property type="match status" value="1"/>
</dbReference>
<dbReference type="InterPro" id="IPR008928">
    <property type="entry name" value="6-hairpin_glycosidase_sf"/>
</dbReference>
<dbReference type="Gene3D" id="2.70.98.110">
    <property type="entry name" value="Glycosyl hydrolase family 63, N-terminal domain"/>
    <property type="match status" value="1"/>
</dbReference>
<organism evidence="17 18">
    <name type="scientific">Phyllosticta citrichinensis</name>
    <dbReference type="NCBI Taxonomy" id="1130410"/>
    <lineage>
        <taxon>Eukaryota</taxon>
        <taxon>Fungi</taxon>
        <taxon>Dikarya</taxon>
        <taxon>Ascomycota</taxon>
        <taxon>Pezizomycotina</taxon>
        <taxon>Dothideomycetes</taxon>
        <taxon>Dothideomycetes incertae sedis</taxon>
        <taxon>Botryosphaeriales</taxon>
        <taxon>Phyllostictaceae</taxon>
        <taxon>Phyllosticta</taxon>
    </lineage>
</organism>
<keyword evidence="6" id="KW-0735">Signal-anchor</keyword>
<evidence type="ECO:0000256" key="2">
    <source>
        <dbReference type="ARBA" id="ARBA00010833"/>
    </source>
</evidence>
<evidence type="ECO:0000259" key="16">
    <source>
        <dbReference type="Pfam" id="PF16923"/>
    </source>
</evidence>
<evidence type="ECO:0000256" key="10">
    <source>
        <dbReference type="ARBA" id="ARBA00023295"/>
    </source>
</evidence>
<dbReference type="InterPro" id="IPR012341">
    <property type="entry name" value="6hp_glycosidase-like_sf"/>
</dbReference>
<evidence type="ECO:0000256" key="7">
    <source>
        <dbReference type="ARBA" id="ARBA00022989"/>
    </source>
</evidence>
<proteinExistence type="inferred from homology"/>
<evidence type="ECO:0000256" key="3">
    <source>
        <dbReference type="ARBA" id="ARBA00022692"/>
    </source>
</evidence>
<evidence type="ECO:0000256" key="6">
    <source>
        <dbReference type="ARBA" id="ARBA00022968"/>
    </source>
</evidence>
<comment type="pathway">
    <text evidence="13">Glycan metabolism; N-glycan degradation.</text>
</comment>
<dbReference type="EC" id="3.2.1.106" evidence="11 12"/>
<dbReference type="InterPro" id="IPR031335">
    <property type="entry name" value="Glyco_hydro_63_C"/>
</dbReference>
<keyword evidence="7" id="KW-1133">Transmembrane helix</keyword>
<dbReference type="InterPro" id="IPR004888">
    <property type="entry name" value="Glycoside_hydrolase_63"/>
</dbReference>
<dbReference type="InterPro" id="IPR031631">
    <property type="entry name" value="Glyco_hydro_63N"/>
</dbReference>
<evidence type="ECO:0000256" key="13">
    <source>
        <dbReference type="RuleBase" id="RU369107"/>
    </source>
</evidence>
<keyword evidence="18" id="KW-1185">Reference proteome</keyword>
<dbReference type="Proteomes" id="UP001456524">
    <property type="component" value="Unassembled WGS sequence"/>
</dbReference>
<evidence type="ECO:0000256" key="14">
    <source>
        <dbReference type="SAM" id="SignalP"/>
    </source>
</evidence>
<comment type="function">
    <text evidence="12">Cleaves the distal alpha 1,2-linked glucose residue from the Glc(3)Man(9)GlcNAc(2) oligosaccharide precursor.</text>
</comment>
<feature type="chain" id="PRO_5046576652" description="Mannosyl-oligosaccharide glucosidase" evidence="14">
    <location>
        <begin position="40"/>
        <end position="834"/>
    </location>
</feature>
<feature type="signal peptide" evidence="14">
    <location>
        <begin position="1"/>
        <end position="39"/>
    </location>
</feature>
<dbReference type="EMBL" id="JBBWUH010000007">
    <property type="protein sequence ID" value="KAK8161311.1"/>
    <property type="molecule type" value="Genomic_DNA"/>
</dbReference>
<comment type="caution">
    <text evidence="17">The sequence shown here is derived from an EMBL/GenBank/DDBJ whole genome shotgun (WGS) entry which is preliminary data.</text>
</comment>
<feature type="domain" description="Glycosyl hydrolase family 63 C-terminal" evidence="15">
    <location>
        <begin position="322"/>
        <end position="815"/>
    </location>
</feature>
<accession>A0ABR1XML6</accession>
<evidence type="ECO:0000256" key="1">
    <source>
        <dbReference type="ARBA" id="ARBA00004648"/>
    </source>
</evidence>
<comment type="similarity">
    <text evidence="2 12">Belongs to the glycosyl hydrolase 63 family.</text>
</comment>
<reference evidence="17 18" key="1">
    <citation type="journal article" date="2022" name="G3 (Bethesda)">
        <title>Enemy or ally: a genomic approach to elucidate the lifestyle of Phyllosticta citrichinaensis.</title>
        <authorList>
            <person name="Buijs V.A."/>
            <person name="Groenewald J.Z."/>
            <person name="Haridas S."/>
            <person name="LaButti K.M."/>
            <person name="Lipzen A."/>
            <person name="Martin F.M."/>
            <person name="Barry K."/>
            <person name="Grigoriev I.V."/>
            <person name="Crous P.W."/>
            <person name="Seidl M.F."/>
        </authorList>
    </citation>
    <scope>NUCLEOTIDE SEQUENCE [LARGE SCALE GENOMIC DNA]</scope>
    <source>
        <strain evidence="17 18">CBS 129764</strain>
    </source>
</reference>
<keyword evidence="9 13" id="KW-0325">Glycoprotein</keyword>
<keyword evidence="4 12" id="KW-0378">Hydrolase</keyword>
<evidence type="ECO:0000259" key="15">
    <source>
        <dbReference type="Pfam" id="PF03200"/>
    </source>
</evidence>
<sequence length="834" mass="94179">MTPLRASSGFYQSSARSPMALLACVLAALALFTAPLVAANADTSAAVKEIDRATNASLLWGPYKPNLYFGVRPRIPKSLAVGLMWAKVEDYTSVQHNFRHTCEQHEGMAGYGWDIFDPRRGGRQTIHDAGNQIDISTEFVKIPGGEHGGSWAVRVKGTPRPDAPENLKTTVISYASLEGLGNVGVKDDNAEELGYQGDVNFLGQSPELGKFVLKVTKGKGEHPGEEHPEYQKKPLDHTFVHSFQVPEQAIWQVKNVLFAHLKQNIEACVEEYGQEHMPPPEQIYTIINKPGLGSLHLVQKVFEGAFEFDVLYSSASAPKEVTSEVLTEEIEAITGDFSKRYDEILKPQAPFDDEHYEEFSKSLFSNLVGGIGYFYGDEVVDRSYDPAYEEEDEGFWEQAAEARARNEPKLEGPYELFTSIPSRPFFPRGFLWDEGFHLLPIVDWDIDLTLQIIKSWFNLMDDDGWIAREQILGAEARSKVPAEFQVQYPHYANPPTLFFILCAFTEKLKSEVLSTDQETVAGQAGSLYLQNHAAAVQYLKDLYPLLKKHYFWFRKTQQGDIKSYDREAFSSKEGYRWRGRTPRHILTSGLDDYPRAQPPHPGELHVDLISWIGMMTRSIKDIASFLGEDDDVDEYAKYYEAIVRNIDDLHWSELHQAYCDATVDAYEESTLVCHKGYISLFPYLLGLVSSDEKLGHVLDLIADPDELWSDHGLRSLSRRDALYGTDENYWRSPVWLNINYLAVAALHGTATNATSPHRARAAALYNDLRRNLVDTVFDSWQDTGFAWEQYDPDTGKGQRTQHFTGWTSLVAKIAAMPEIKVAKWADAEATHDEL</sequence>
<keyword evidence="10 12" id="KW-0326">Glycosidase</keyword>
<dbReference type="Pfam" id="PF16923">
    <property type="entry name" value="Glyco_hydro_63N"/>
    <property type="match status" value="1"/>
</dbReference>
<evidence type="ECO:0000256" key="8">
    <source>
        <dbReference type="ARBA" id="ARBA00023136"/>
    </source>
</evidence>
<keyword evidence="8" id="KW-0472">Membrane</keyword>
<feature type="domain" description="Glycosyl hydrolase family 63 N-terminal" evidence="16">
    <location>
        <begin position="57"/>
        <end position="284"/>
    </location>
</feature>
<keyword evidence="14" id="KW-0732">Signal</keyword>
<protein>
    <recommendedName>
        <fullName evidence="11 12">Mannosyl-oligosaccharide glucosidase</fullName>
        <ecNumber evidence="11 12">3.2.1.106</ecNumber>
    </recommendedName>
    <alternativeName>
        <fullName evidence="13">Glucosidase I</fullName>
    </alternativeName>
</protein>
<name>A0ABR1XML6_9PEZI</name>
<dbReference type="Pfam" id="PF03200">
    <property type="entry name" value="Glyco_hydro_63"/>
    <property type="match status" value="1"/>
</dbReference>
<dbReference type="Gene3D" id="1.50.10.10">
    <property type="match status" value="1"/>
</dbReference>
<evidence type="ECO:0000313" key="17">
    <source>
        <dbReference type="EMBL" id="KAK8161311.1"/>
    </source>
</evidence>
<comment type="catalytic activity">
    <reaction evidence="12">
        <text>N(4)-(alpha-D-Glc-(1-&gt;2)-alpha-D-Glc-(1-&gt;3)-alpha-D-Glc-(1-&gt;3)-alpha-D-Man-(1-&gt;2)-alpha-D-Man-(1-&gt;2)-alpha-D-Man-(1-&gt;3)-[alpha-D-Man-(1-&gt;2)-alpha-D-Man-(1-&gt;3)-[alpha-D-Man-(1-&gt;2)-alpha-D-Man-(1-&gt;6)]-alpha-D-Man-(1-&gt;6)]-beta-D-Man-(1-&gt;4)-beta-D-GlcNAc-(1-&gt;4)-beta-D-GlcNAc)-L-asparaginyl-[protein] + H2O = N(4)-(alpha-D-Glc-(1-&gt;3)-alpha-D-Glc-(1-&gt;3)-alpha-D-Man-(1-&gt;2)-alpha-D-Man-(1-&gt;2)-alpha-D-Man-(1-&gt;3)-[alpha-D-Man-(1-&gt;2)-alpha-D-Man-(1-&gt;3)-[alpha-D-Man-(1-&gt;2)-alpha-D-Man-(1-&gt;6)]-alpha-D-Man-(1-&gt;6)]-beta-D-Man-(1-&gt;4)-beta-D-GlcNAc-(1-&gt;4)-beta-D-GlcNAc)-L-asparaginyl-[protein] + beta-D-glucose</text>
        <dbReference type="Rhea" id="RHEA:55988"/>
        <dbReference type="Rhea" id="RHEA-COMP:12806"/>
        <dbReference type="Rhea" id="RHEA-COMP:14355"/>
        <dbReference type="ChEBI" id="CHEBI:15377"/>
        <dbReference type="ChEBI" id="CHEBI:15903"/>
        <dbReference type="ChEBI" id="CHEBI:59082"/>
        <dbReference type="ChEBI" id="CHEBI:132537"/>
        <dbReference type="EC" id="3.2.1.106"/>
    </reaction>
</comment>
<evidence type="ECO:0000256" key="4">
    <source>
        <dbReference type="ARBA" id="ARBA00022801"/>
    </source>
</evidence>